<comment type="caution">
    <text evidence="2">The sequence shown here is derived from an EMBL/GenBank/DDBJ whole genome shotgun (WGS) entry which is preliminary data.</text>
</comment>
<organism evidence="2 3">
    <name type="scientific">Umbra pygmaea</name>
    <name type="common">Eastern mudminnow</name>
    <dbReference type="NCBI Taxonomy" id="75934"/>
    <lineage>
        <taxon>Eukaryota</taxon>
        <taxon>Metazoa</taxon>
        <taxon>Chordata</taxon>
        <taxon>Craniata</taxon>
        <taxon>Vertebrata</taxon>
        <taxon>Euteleostomi</taxon>
        <taxon>Actinopterygii</taxon>
        <taxon>Neopterygii</taxon>
        <taxon>Teleostei</taxon>
        <taxon>Protacanthopterygii</taxon>
        <taxon>Esociformes</taxon>
        <taxon>Umbridae</taxon>
        <taxon>Umbra</taxon>
    </lineage>
</organism>
<name>A0ABD0XT03_UMBPY</name>
<evidence type="ECO:0000313" key="2">
    <source>
        <dbReference type="EMBL" id="KAL0994521.1"/>
    </source>
</evidence>
<keyword evidence="3" id="KW-1185">Reference proteome</keyword>
<feature type="region of interest" description="Disordered" evidence="1">
    <location>
        <begin position="66"/>
        <end position="106"/>
    </location>
</feature>
<dbReference type="AlphaFoldDB" id="A0ABD0XT03"/>
<accession>A0ABD0XT03</accession>
<gene>
    <name evidence="2" type="ORF">UPYG_G00123420</name>
</gene>
<evidence type="ECO:0000313" key="3">
    <source>
        <dbReference type="Proteomes" id="UP001557470"/>
    </source>
</evidence>
<feature type="compositionally biased region" description="Polar residues" evidence="1">
    <location>
        <begin position="87"/>
        <end position="106"/>
    </location>
</feature>
<dbReference type="EMBL" id="JAGEUA010000003">
    <property type="protein sequence ID" value="KAL0994521.1"/>
    <property type="molecule type" value="Genomic_DNA"/>
</dbReference>
<protein>
    <submittedName>
        <fullName evidence="2">Uncharacterized protein</fullName>
    </submittedName>
</protein>
<reference evidence="2 3" key="1">
    <citation type="submission" date="2024-06" db="EMBL/GenBank/DDBJ databases">
        <authorList>
            <person name="Pan Q."/>
            <person name="Wen M."/>
            <person name="Jouanno E."/>
            <person name="Zahm M."/>
            <person name="Klopp C."/>
            <person name="Cabau C."/>
            <person name="Louis A."/>
            <person name="Berthelot C."/>
            <person name="Parey E."/>
            <person name="Roest Crollius H."/>
            <person name="Montfort J."/>
            <person name="Robinson-Rechavi M."/>
            <person name="Bouchez O."/>
            <person name="Lampietro C."/>
            <person name="Lopez Roques C."/>
            <person name="Donnadieu C."/>
            <person name="Postlethwait J."/>
            <person name="Bobe J."/>
            <person name="Verreycken H."/>
            <person name="Guiguen Y."/>
        </authorList>
    </citation>
    <scope>NUCLEOTIDE SEQUENCE [LARGE SCALE GENOMIC DNA]</scope>
    <source>
        <strain evidence="2">Up_M1</strain>
        <tissue evidence="2">Testis</tissue>
    </source>
</reference>
<dbReference type="Proteomes" id="UP001557470">
    <property type="component" value="Unassembled WGS sequence"/>
</dbReference>
<sequence>MRFEAKHRFFKRVVHDAQNFKNILKTMAIRHQHMMAYHLAAPSFFKPKTQASRVDSVLVSALPESERYSPSLSIQDSRLTAADPQAVHSSQTELSSAQWQLHPHNQ</sequence>
<evidence type="ECO:0000256" key="1">
    <source>
        <dbReference type="SAM" id="MobiDB-lite"/>
    </source>
</evidence>
<proteinExistence type="predicted"/>
<feature type="compositionally biased region" description="Polar residues" evidence="1">
    <location>
        <begin position="68"/>
        <end position="78"/>
    </location>
</feature>